<comment type="caution">
    <text evidence="1">The sequence shown here is derived from an EMBL/GenBank/DDBJ whole genome shotgun (WGS) entry which is preliminary data.</text>
</comment>
<protein>
    <submittedName>
        <fullName evidence="1">Uncharacterized protein</fullName>
    </submittedName>
</protein>
<organism evidence="1 2">
    <name type="scientific">Trametes sanguinea</name>
    <dbReference type="NCBI Taxonomy" id="158606"/>
    <lineage>
        <taxon>Eukaryota</taxon>
        <taxon>Fungi</taxon>
        <taxon>Dikarya</taxon>
        <taxon>Basidiomycota</taxon>
        <taxon>Agaricomycotina</taxon>
        <taxon>Agaricomycetes</taxon>
        <taxon>Polyporales</taxon>
        <taxon>Polyporaceae</taxon>
        <taxon>Trametes</taxon>
    </lineage>
</organism>
<reference evidence="1" key="1">
    <citation type="submission" date="2022-08" db="EMBL/GenBank/DDBJ databases">
        <title>Genome Sequence of Pycnoporus sanguineus.</title>
        <authorList>
            <person name="Buettner E."/>
        </authorList>
    </citation>
    <scope>NUCLEOTIDE SEQUENCE</scope>
    <source>
        <strain evidence="1">CG-C14</strain>
    </source>
</reference>
<keyword evidence="2" id="KW-1185">Reference proteome</keyword>
<evidence type="ECO:0000313" key="2">
    <source>
        <dbReference type="Proteomes" id="UP001144978"/>
    </source>
</evidence>
<sequence>MSRDEPAAESRAALDLTYVLYNDSSILSHALALLTLTPILLNPAYAALSVWTRELLFFEMWAGQMLCECTNYVLKHIIQEERPNSVSTLLLKPPSVAIDPRAFTEDLGDGYGFPSSHSQWMGYFASFLILHFSLQHRFVSTGFRVLDYVRDILLYTFIITCAGAVAFSRYYLSYHSIPQVLWGFTIGVIFGSAYYMLVEYVPRRWPGSFLGKLPHDAADEPGVDLVPPT</sequence>
<dbReference type="EMBL" id="JANSHE010003896">
    <property type="protein sequence ID" value="KAJ2983373.1"/>
    <property type="molecule type" value="Genomic_DNA"/>
</dbReference>
<evidence type="ECO:0000313" key="1">
    <source>
        <dbReference type="EMBL" id="KAJ2983373.1"/>
    </source>
</evidence>
<accession>A0ACC1NYJ6</accession>
<name>A0ACC1NYJ6_9APHY</name>
<gene>
    <name evidence="1" type="ORF">NUW54_g10643</name>
</gene>
<proteinExistence type="predicted"/>
<dbReference type="Proteomes" id="UP001144978">
    <property type="component" value="Unassembled WGS sequence"/>
</dbReference>